<dbReference type="InterPro" id="IPR036013">
    <property type="entry name" value="Band_7/SPFH_dom_sf"/>
</dbReference>
<protein>
    <submittedName>
        <fullName evidence="3">Band 7 protein</fullName>
    </submittedName>
</protein>
<dbReference type="STRING" id="454136.NIES2119_15075"/>
<evidence type="ECO:0000313" key="4">
    <source>
        <dbReference type="Proteomes" id="UP000185860"/>
    </source>
</evidence>
<accession>A0A1U7IIX8</accession>
<dbReference type="SMART" id="SM00244">
    <property type="entry name" value="PHB"/>
    <property type="match status" value="1"/>
</dbReference>
<evidence type="ECO:0000256" key="1">
    <source>
        <dbReference type="SAM" id="Phobius"/>
    </source>
</evidence>
<dbReference type="PANTHER" id="PTHR23222">
    <property type="entry name" value="PROHIBITIN"/>
    <property type="match status" value="1"/>
</dbReference>
<sequence length="272" mass="30270">MKSFNSSYILASITILLLVVAIFFKPFVIINAGERGVVMKFGQVQEQVLAEGIHPIIPIVNTVKTLSVRVQKHQIPGQASSKDLQDVFTDVALNWHISPEKSNIVFQQIGDENEVVQRIINPAVEEILKAVMALYTAEQIITKRGEVKAGIDEQLTLRLAQYNIEVDDISLVNIRFSQRFSEAVEAKQIAEQEAKRAEFLALKATQEAQAEINRAKGQAEAQRLVRENLTAEILQKRAIDKWDGHFPTVLGGNGALPFINIAPNELPPTVQQ</sequence>
<dbReference type="EMBL" id="MRCE01000013">
    <property type="protein sequence ID" value="OKH37136.1"/>
    <property type="molecule type" value="Genomic_DNA"/>
</dbReference>
<keyword evidence="1" id="KW-0472">Membrane</keyword>
<name>A0A1U7IIX8_9CYAN</name>
<dbReference type="RefSeq" id="WP_073594315.1">
    <property type="nucleotide sequence ID" value="NZ_MRCE01000013.1"/>
</dbReference>
<dbReference type="AlphaFoldDB" id="A0A1U7IIX8"/>
<dbReference type="InterPro" id="IPR001107">
    <property type="entry name" value="Band_7"/>
</dbReference>
<feature type="transmembrane region" description="Helical" evidence="1">
    <location>
        <begin position="6"/>
        <end position="30"/>
    </location>
</feature>
<feature type="domain" description="Band 7" evidence="2">
    <location>
        <begin position="25"/>
        <end position="188"/>
    </location>
</feature>
<reference evidence="3 4" key="1">
    <citation type="submission" date="2016-11" db="EMBL/GenBank/DDBJ databases">
        <title>Draft Genome Sequences of Nine Cyanobacterial Strains from Diverse Habitats.</title>
        <authorList>
            <person name="Zhu T."/>
            <person name="Hou S."/>
            <person name="Lu X."/>
            <person name="Hess W.R."/>
        </authorList>
    </citation>
    <scope>NUCLEOTIDE SEQUENCE [LARGE SCALE GENOMIC DNA]</scope>
    <source>
        <strain evidence="3 4">IAM M-71</strain>
    </source>
</reference>
<dbReference type="PRINTS" id="PR00679">
    <property type="entry name" value="PROHIBITIN"/>
</dbReference>
<dbReference type="OrthoDB" id="581469at2"/>
<dbReference type="SUPFAM" id="SSF117892">
    <property type="entry name" value="Band 7/SPFH domain"/>
    <property type="match status" value="1"/>
</dbReference>
<dbReference type="GO" id="GO:0016020">
    <property type="term" value="C:membrane"/>
    <property type="evidence" value="ECO:0007669"/>
    <property type="project" value="InterPro"/>
</dbReference>
<gene>
    <name evidence="3" type="ORF">NIES2119_15075</name>
</gene>
<evidence type="ECO:0000259" key="2">
    <source>
        <dbReference type="SMART" id="SM00244"/>
    </source>
</evidence>
<proteinExistence type="predicted"/>
<dbReference type="Pfam" id="PF01145">
    <property type="entry name" value="Band_7"/>
    <property type="match status" value="1"/>
</dbReference>
<evidence type="ECO:0000313" key="3">
    <source>
        <dbReference type="EMBL" id="OKH37136.1"/>
    </source>
</evidence>
<dbReference type="Proteomes" id="UP000185860">
    <property type="component" value="Unassembled WGS sequence"/>
</dbReference>
<dbReference type="CDD" id="cd03401">
    <property type="entry name" value="SPFH_prohibitin"/>
    <property type="match status" value="1"/>
</dbReference>
<dbReference type="PANTHER" id="PTHR23222:SF0">
    <property type="entry name" value="PROHIBITIN 1"/>
    <property type="match status" value="1"/>
</dbReference>
<keyword evidence="1" id="KW-0812">Transmembrane</keyword>
<dbReference type="InterPro" id="IPR000163">
    <property type="entry name" value="Prohibitin"/>
</dbReference>
<organism evidence="3 4">
    <name type="scientific">[Phormidium ambiguum] IAM M-71</name>
    <dbReference type="NCBI Taxonomy" id="454136"/>
    <lineage>
        <taxon>Bacteria</taxon>
        <taxon>Bacillati</taxon>
        <taxon>Cyanobacteriota</taxon>
        <taxon>Cyanophyceae</taxon>
        <taxon>Oscillatoriophycideae</taxon>
        <taxon>Aerosakkonematales</taxon>
        <taxon>Aerosakkonemataceae</taxon>
        <taxon>Floridanema</taxon>
    </lineage>
</organism>
<dbReference type="Gene3D" id="3.30.479.30">
    <property type="entry name" value="Band 7 domain"/>
    <property type="match status" value="1"/>
</dbReference>
<comment type="caution">
    <text evidence="3">The sequence shown here is derived from an EMBL/GenBank/DDBJ whole genome shotgun (WGS) entry which is preliminary data.</text>
</comment>
<keyword evidence="1" id="KW-1133">Transmembrane helix</keyword>